<dbReference type="HOGENOM" id="CLU_004841_2_0_1"/>
<dbReference type="eggNOG" id="KOG1037">
    <property type="taxonomic scope" value="Eukaryota"/>
</dbReference>
<dbReference type="Pfam" id="PF02877">
    <property type="entry name" value="PARP_reg"/>
    <property type="match status" value="1"/>
</dbReference>
<dbReference type="GO" id="GO:0070212">
    <property type="term" value="P:protein poly-ADP-ribosylation"/>
    <property type="evidence" value="ECO:0007669"/>
    <property type="project" value="TreeGrafter"/>
</dbReference>
<dbReference type="EMBL" id="GL988045">
    <property type="protein sequence ID" value="EGS18470.1"/>
    <property type="molecule type" value="Genomic_DNA"/>
</dbReference>
<feature type="domain" description="PARP catalytic" evidence="18">
    <location>
        <begin position="492"/>
        <end position="725"/>
    </location>
</feature>
<evidence type="ECO:0000256" key="5">
    <source>
        <dbReference type="ARBA" id="ARBA00022723"/>
    </source>
</evidence>
<comment type="subcellular location">
    <subcellularLocation>
        <location evidence="1">Nucleus</location>
    </subcellularLocation>
</comment>
<dbReference type="PANTHER" id="PTHR10459:SF60">
    <property type="entry name" value="POLY [ADP-RIBOSE] POLYMERASE 2"/>
    <property type="match status" value="1"/>
</dbReference>
<evidence type="ECO:0000256" key="9">
    <source>
        <dbReference type="ARBA" id="ARBA00022833"/>
    </source>
</evidence>
<protein>
    <recommendedName>
        <fullName evidence="15">Poly [ADP-ribose] polymerase</fullName>
        <shortName evidence="15">PARP</shortName>
        <ecNumber evidence="15">2.4.2.-</ecNumber>
    </recommendedName>
</protein>
<dbReference type="Pfam" id="PF00533">
    <property type="entry name" value="BRCT"/>
    <property type="match status" value="1"/>
</dbReference>
<dbReference type="InterPro" id="IPR001357">
    <property type="entry name" value="BRCT_dom"/>
</dbReference>
<dbReference type="SUPFAM" id="SSF47587">
    <property type="entry name" value="Domain of poly(ADP-ribose) polymerase"/>
    <property type="match status" value="1"/>
</dbReference>
<keyword evidence="8" id="KW-0863">Zinc-finger</keyword>
<accession>G0SD40</accession>
<keyword evidence="22" id="KW-1185">Reference proteome</keyword>
<dbReference type="GeneID" id="18259110"/>
<keyword evidence="4" id="KW-0548">Nucleotidyltransferase</keyword>
<feature type="compositionally biased region" description="Basic and acidic residues" evidence="16">
    <location>
        <begin position="167"/>
        <end position="200"/>
    </location>
</feature>
<dbReference type="FunFam" id="1.20.142.10:FF:000002">
    <property type="entry name" value="Poly [ADP-ribose] polymerase"/>
    <property type="match status" value="1"/>
</dbReference>
<dbReference type="PROSITE" id="PS51059">
    <property type="entry name" value="PARP_CATALYTIC"/>
    <property type="match status" value="1"/>
</dbReference>
<keyword evidence="7" id="KW-0013">ADP-ribosylation</keyword>
<dbReference type="SMART" id="SM00292">
    <property type="entry name" value="BRCT"/>
    <property type="match status" value="1"/>
</dbReference>
<dbReference type="Gene3D" id="3.40.50.10190">
    <property type="entry name" value="BRCT domain"/>
    <property type="match status" value="1"/>
</dbReference>
<dbReference type="Proteomes" id="UP000008066">
    <property type="component" value="Unassembled WGS sequence"/>
</dbReference>
<dbReference type="EC" id="2.4.2.-" evidence="15"/>
<dbReference type="Gene3D" id="3.90.228.10">
    <property type="match status" value="1"/>
</dbReference>
<evidence type="ECO:0000256" key="14">
    <source>
        <dbReference type="ARBA" id="ARBA00033987"/>
    </source>
</evidence>
<name>G0SD40_CHATD</name>
<dbReference type="GO" id="GO:0003950">
    <property type="term" value="F:NAD+ poly-ADP-ribosyltransferase activity"/>
    <property type="evidence" value="ECO:0007669"/>
    <property type="project" value="UniProtKB-UniRule"/>
</dbReference>
<evidence type="ECO:0000259" key="19">
    <source>
        <dbReference type="PROSITE" id="PS51060"/>
    </source>
</evidence>
<dbReference type="InterPro" id="IPR008893">
    <property type="entry name" value="WGR_domain"/>
</dbReference>
<evidence type="ECO:0000256" key="3">
    <source>
        <dbReference type="ARBA" id="ARBA00022679"/>
    </source>
</evidence>
<dbReference type="InterPro" id="IPR036930">
    <property type="entry name" value="WGR_dom_sf"/>
</dbReference>
<dbReference type="PROSITE" id="PS51060">
    <property type="entry name" value="PARP_ALPHA_HD"/>
    <property type="match status" value="1"/>
</dbReference>
<keyword evidence="9" id="KW-0862">Zinc</keyword>
<dbReference type="GO" id="GO:0006302">
    <property type="term" value="P:double-strand break repair"/>
    <property type="evidence" value="ECO:0007669"/>
    <property type="project" value="TreeGrafter"/>
</dbReference>
<dbReference type="SUPFAM" id="SSF52113">
    <property type="entry name" value="BRCT domain"/>
    <property type="match status" value="1"/>
</dbReference>
<evidence type="ECO:0000256" key="12">
    <source>
        <dbReference type="ARBA" id="ARBA00023242"/>
    </source>
</evidence>
<dbReference type="SUPFAM" id="SSF56399">
    <property type="entry name" value="ADP-ribosylation"/>
    <property type="match status" value="1"/>
</dbReference>
<evidence type="ECO:0000259" key="17">
    <source>
        <dbReference type="PROSITE" id="PS50172"/>
    </source>
</evidence>
<feature type="compositionally biased region" description="Basic and acidic residues" evidence="16">
    <location>
        <begin position="138"/>
        <end position="152"/>
    </location>
</feature>
<organism evidence="22">
    <name type="scientific">Chaetomium thermophilum (strain DSM 1495 / CBS 144.50 / IMI 039719)</name>
    <name type="common">Thermochaetoides thermophila</name>
    <dbReference type="NCBI Taxonomy" id="759272"/>
    <lineage>
        <taxon>Eukaryota</taxon>
        <taxon>Fungi</taxon>
        <taxon>Dikarya</taxon>
        <taxon>Ascomycota</taxon>
        <taxon>Pezizomycotina</taxon>
        <taxon>Sordariomycetes</taxon>
        <taxon>Sordariomycetidae</taxon>
        <taxon>Sordariales</taxon>
        <taxon>Chaetomiaceae</taxon>
        <taxon>Thermochaetoides</taxon>
    </lineage>
</organism>
<feature type="domain" description="WGR" evidence="20">
    <location>
        <begin position="227"/>
        <end position="322"/>
    </location>
</feature>
<dbReference type="RefSeq" id="XP_006695415.1">
    <property type="nucleotide sequence ID" value="XM_006695352.1"/>
</dbReference>
<evidence type="ECO:0000256" key="7">
    <source>
        <dbReference type="ARBA" id="ARBA00022765"/>
    </source>
</evidence>
<gene>
    <name evidence="21" type="ORF">CTHT_0050720</name>
</gene>
<keyword evidence="12" id="KW-0539">Nucleus</keyword>
<evidence type="ECO:0000259" key="20">
    <source>
        <dbReference type="PROSITE" id="PS51977"/>
    </source>
</evidence>
<dbReference type="GO" id="GO:0008270">
    <property type="term" value="F:zinc ion binding"/>
    <property type="evidence" value="ECO:0007669"/>
    <property type="project" value="UniProtKB-KW"/>
</dbReference>
<keyword evidence="5" id="KW-0479">Metal-binding</keyword>
<dbReference type="Gene3D" id="1.20.142.10">
    <property type="entry name" value="Poly(ADP-ribose) polymerase, regulatory domain"/>
    <property type="match status" value="1"/>
</dbReference>
<proteinExistence type="inferred from homology"/>
<dbReference type="GO" id="GO:0003677">
    <property type="term" value="F:DNA binding"/>
    <property type="evidence" value="ECO:0007669"/>
    <property type="project" value="UniProtKB-KW"/>
</dbReference>
<feature type="domain" description="BRCT" evidence="17">
    <location>
        <begin position="11"/>
        <end position="104"/>
    </location>
</feature>
<keyword evidence="3 15" id="KW-0808">Transferase</keyword>
<dbReference type="InterPro" id="IPR050800">
    <property type="entry name" value="ARTD/PARP"/>
</dbReference>
<dbReference type="Pfam" id="PF05406">
    <property type="entry name" value="WGR"/>
    <property type="match status" value="1"/>
</dbReference>
<evidence type="ECO:0000256" key="4">
    <source>
        <dbReference type="ARBA" id="ARBA00022695"/>
    </source>
</evidence>
<dbReference type="PROSITE" id="PS50172">
    <property type="entry name" value="BRCT"/>
    <property type="match status" value="1"/>
</dbReference>
<dbReference type="GO" id="GO:0005730">
    <property type="term" value="C:nucleolus"/>
    <property type="evidence" value="ECO:0007669"/>
    <property type="project" value="TreeGrafter"/>
</dbReference>
<feature type="region of interest" description="Disordered" evidence="16">
    <location>
        <begin position="109"/>
        <end position="200"/>
    </location>
</feature>
<comment type="catalytic activity">
    <reaction evidence="14">
        <text>NAD(+) + (ADP-D-ribosyl)n-acceptor = nicotinamide + (ADP-D-ribosyl)n+1-acceptor + H(+).</text>
        <dbReference type="EC" id="2.4.2.30"/>
    </reaction>
</comment>
<dbReference type="InterPro" id="IPR012317">
    <property type="entry name" value="Poly(ADP-ribose)pol_cat_dom"/>
</dbReference>
<dbReference type="CDD" id="cd07997">
    <property type="entry name" value="WGR_PARP"/>
    <property type="match status" value="1"/>
</dbReference>
<dbReference type="AlphaFoldDB" id="G0SD40"/>
<evidence type="ECO:0000256" key="11">
    <source>
        <dbReference type="ARBA" id="ARBA00023125"/>
    </source>
</evidence>
<evidence type="ECO:0000313" key="22">
    <source>
        <dbReference type="Proteomes" id="UP000008066"/>
    </source>
</evidence>
<dbReference type="InterPro" id="IPR004102">
    <property type="entry name" value="Poly(ADP-ribose)pol_reg_dom"/>
</dbReference>
<evidence type="ECO:0000256" key="10">
    <source>
        <dbReference type="ARBA" id="ARBA00023027"/>
    </source>
</evidence>
<feature type="domain" description="PARP alpha-helical" evidence="19">
    <location>
        <begin position="357"/>
        <end position="482"/>
    </location>
</feature>
<dbReference type="PROSITE" id="PS51977">
    <property type="entry name" value="WGR"/>
    <property type="match status" value="1"/>
</dbReference>
<evidence type="ECO:0000256" key="2">
    <source>
        <dbReference type="ARBA" id="ARBA00022676"/>
    </source>
</evidence>
<evidence type="ECO:0000256" key="8">
    <source>
        <dbReference type="ARBA" id="ARBA00022771"/>
    </source>
</evidence>
<dbReference type="KEGG" id="cthr:CTHT_0050720"/>
<keyword evidence="2 15" id="KW-0328">Glycosyltransferase</keyword>
<reference evidence="21 22" key="1">
    <citation type="journal article" date="2011" name="Cell">
        <title>Insight into structure and assembly of the nuclear pore complex by utilizing the genome of a eukaryotic thermophile.</title>
        <authorList>
            <person name="Amlacher S."/>
            <person name="Sarges P."/>
            <person name="Flemming D."/>
            <person name="van Noort V."/>
            <person name="Kunze R."/>
            <person name="Devos D.P."/>
            <person name="Arumugam M."/>
            <person name="Bork P."/>
            <person name="Hurt E."/>
        </authorList>
    </citation>
    <scope>NUCLEOTIDE SEQUENCE [LARGE SCALE GENOMIC DNA]</scope>
    <source>
        <strain evidence="22">DSM 1495 / CBS 144.50 / IMI 039719</strain>
    </source>
</reference>
<dbReference type="STRING" id="759272.G0SD40"/>
<dbReference type="InterPro" id="IPR036616">
    <property type="entry name" value="Poly(ADP-ribose)pol_reg_dom_sf"/>
</dbReference>
<keyword evidence="6" id="KW-0677">Repeat</keyword>
<evidence type="ECO:0000256" key="15">
    <source>
        <dbReference type="RuleBase" id="RU362114"/>
    </source>
</evidence>
<dbReference type="GO" id="GO:0016779">
    <property type="term" value="F:nucleotidyltransferase activity"/>
    <property type="evidence" value="ECO:0007669"/>
    <property type="project" value="UniProtKB-KW"/>
</dbReference>
<evidence type="ECO:0000256" key="13">
    <source>
        <dbReference type="ARBA" id="ARBA00024347"/>
    </source>
</evidence>
<dbReference type="InterPro" id="IPR036420">
    <property type="entry name" value="BRCT_dom_sf"/>
</dbReference>
<evidence type="ECO:0000259" key="18">
    <source>
        <dbReference type="PROSITE" id="PS51059"/>
    </source>
</evidence>
<keyword evidence="11" id="KW-0238">DNA-binding</keyword>
<dbReference type="GO" id="GO:1990404">
    <property type="term" value="F:NAD+-protein mono-ADP-ribosyltransferase activity"/>
    <property type="evidence" value="ECO:0007669"/>
    <property type="project" value="TreeGrafter"/>
</dbReference>
<dbReference type="PANTHER" id="PTHR10459">
    <property type="entry name" value="DNA LIGASE"/>
    <property type="match status" value="1"/>
</dbReference>
<keyword evidence="10 15" id="KW-0520">NAD</keyword>
<comment type="similarity">
    <text evidence="13">Belongs to the ARTD/PARP family.</text>
</comment>
<dbReference type="Pfam" id="PF00644">
    <property type="entry name" value="PARP"/>
    <property type="match status" value="1"/>
</dbReference>
<dbReference type="Gene3D" id="2.20.140.10">
    <property type="entry name" value="WGR domain"/>
    <property type="match status" value="1"/>
</dbReference>
<evidence type="ECO:0000256" key="16">
    <source>
        <dbReference type="SAM" id="MobiDB-lite"/>
    </source>
</evidence>
<dbReference type="SMART" id="SM00773">
    <property type="entry name" value="WGR"/>
    <property type="match status" value="1"/>
</dbReference>
<dbReference type="SUPFAM" id="SSF142921">
    <property type="entry name" value="WGR domain-like"/>
    <property type="match status" value="1"/>
</dbReference>
<dbReference type="FunFam" id="2.20.140.10:FF:000001">
    <property type="entry name" value="Poly [ADP-ribose] polymerase"/>
    <property type="match status" value="1"/>
</dbReference>
<feature type="compositionally biased region" description="Polar residues" evidence="16">
    <location>
        <begin position="111"/>
        <end position="133"/>
    </location>
</feature>
<dbReference type="OMA" id="QGENDRF"/>
<evidence type="ECO:0000256" key="1">
    <source>
        <dbReference type="ARBA" id="ARBA00004123"/>
    </source>
</evidence>
<dbReference type="FunFam" id="3.90.228.10:FF:000002">
    <property type="entry name" value="Poly [ADP-ribose] polymerase"/>
    <property type="match status" value="1"/>
</dbReference>
<sequence>MPPKRGKKGAPQPPPLEGCKLAFSGAFRVVSQAALKAKAEALGATVSNTVTNDTTHLIATEAHYNKREPKVMQAISLGIPVVSMEWLTTCEKNSAKPTEKDYVPGVVIPAQNGTSAQPVAQDSQADGSDTAATKSRKRSSDDANISDDKDTAAPKTKRTRGKNAAAKVEKADMKNEDVEMKDADNAAGADSEKKNEKVKAEKAVGEGQIAKSKDLKVPLDEGCPYITSKVYIDDDGVIYDVSLNKTDASKNNNKFYRIQVLVDPSGTFRTWTRWGRVGERGQTQVAAEGTKENALKQFEKKFKDKSGLAWSQRGENPKPGKYAFVERNYEDDSDEEYEAKVKKEGNGNGKIAREPPKCTLHPAVQRLMELIFNAQYFAATMASLNYDSNKLPLGKLSKATISRGFQVLKDLSNLIDDPSLASNYGQPFPQAIEQLSNSFYSIIPHAFGRNRPPVIRDRQMIKKEVELLESLSDMKDADLLMKLEKTVEDDIHPLERQYRGLNMKEMTPLDPTSEEFIQLQNYLNESRGVTHGHSYRIEEIFRIERQGEHERFDNSLFGKMKKNRRLLWHGSRVTNFGGILSQGLRIAPPEAPSTGYMFDKGIYLADMSSKSANYCHSYLSGGTALLLLCEAELGDPMQEFINAAYNAATTAKQKGMIATWGKGRTGPLKWKSAACVHPSLEGVMMPDTSVPPGDTKVKDASLWYNEYICYDVAQVRLRYLFRIRM</sequence>
<dbReference type="CDD" id="cd01437">
    <property type="entry name" value="parp_like"/>
    <property type="match status" value="1"/>
</dbReference>
<evidence type="ECO:0000313" key="21">
    <source>
        <dbReference type="EMBL" id="EGS18470.1"/>
    </source>
</evidence>
<evidence type="ECO:0000256" key="6">
    <source>
        <dbReference type="ARBA" id="ARBA00022737"/>
    </source>
</evidence>
<dbReference type="OrthoDB" id="2017365at2759"/>